<sequence>MRYAERGGNGRSFVVVMMIDREHAAVDVSVVRCIVDRSCGVHAVVHERASAVTPESRAQMTHECHRLTKVCERVDRRNALRSTQYATANSLTLTFRFYHSIRY</sequence>
<dbReference type="EMBL" id="JAYMGO010000022">
    <property type="protein sequence ID" value="KAL1251038.1"/>
    <property type="molecule type" value="Genomic_DNA"/>
</dbReference>
<gene>
    <name evidence="1" type="ORF">QQF64_018834</name>
</gene>
<comment type="caution">
    <text evidence="1">The sequence shown here is derived from an EMBL/GenBank/DDBJ whole genome shotgun (WGS) entry which is preliminary data.</text>
</comment>
<reference evidence="1 2" key="1">
    <citation type="submission" date="2023-09" db="EMBL/GenBank/DDBJ databases">
        <authorList>
            <person name="Wang M."/>
        </authorList>
    </citation>
    <scope>NUCLEOTIDE SEQUENCE [LARGE SCALE GENOMIC DNA]</scope>
    <source>
        <strain evidence="1">GT-2023</strain>
        <tissue evidence="1">Liver</tissue>
    </source>
</reference>
<proteinExistence type="predicted"/>
<dbReference type="Proteomes" id="UP001558613">
    <property type="component" value="Unassembled WGS sequence"/>
</dbReference>
<name>A0ABR3LDT8_9TELE</name>
<protein>
    <submittedName>
        <fullName evidence="1">Uncharacterized protein</fullName>
    </submittedName>
</protein>
<evidence type="ECO:0000313" key="2">
    <source>
        <dbReference type="Proteomes" id="UP001558613"/>
    </source>
</evidence>
<accession>A0ABR3LDT8</accession>
<evidence type="ECO:0000313" key="1">
    <source>
        <dbReference type="EMBL" id="KAL1251038.1"/>
    </source>
</evidence>
<organism evidence="1 2">
    <name type="scientific">Cirrhinus molitorella</name>
    <name type="common">mud carp</name>
    <dbReference type="NCBI Taxonomy" id="172907"/>
    <lineage>
        <taxon>Eukaryota</taxon>
        <taxon>Metazoa</taxon>
        <taxon>Chordata</taxon>
        <taxon>Craniata</taxon>
        <taxon>Vertebrata</taxon>
        <taxon>Euteleostomi</taxon>
        <taxon>Actinopterygii</taxon>
        <taxon>Neopterygii</taxon>
        <taxon>Teleostei</taxon>
        <taxon>Ostariophysi</taxon>
        <taxon>Cypriniformes</taxon>
        <taxon>Cyprinidae</taxon>
        <taxon>Labeoninae</taxon>
        <taxon>Labeonini</taxon>
        <taxon>Cirrhinus</taxon>
    </lineage>
</organism>
<keyword evidence="2" id="KW-1185">Reference proteome</keyword>